<dbReference type="SMART" id="SM00421">
    <property type="entry name" value="HTH_LUXR"/>
    <property type="match status" value="1"/>
</dbReference>
<name>A0A1H9WYQ7_9RHOB</name>
<dbReference type="AlphaFoldDB" id="A0A1H9WYQ7"/>
<proteinExistence type="predicted"/>
<dbReference type="GO" id="GO:0006355">
    <property type="term" value="P:regulation of DNA-templated transcription"/>
    <property type="evidence" value="ECO:0007669"/>
    <property type="project" value="InterPro"/>
</dbReference>
<keyword evidence="3" id="KW-1185">Reference proteome</keyword>
<dbReference type="SUPFAM" id="SSF46894">
    <property type="entry name" value="C-terminal effector domain of the bipartite response regulators"/>
    <property type="match status" value="1"/>
</dbReference>
<dbReference type="OrthoDB" id="7851119at2"/>
<dbReference type="STRING" id="641238.SAMN04490244_1155"/>
<protein>
    <submittedName>
        <fullName evidence="2">DNA-binding transcriptional regulator, CsgD family</fullName>
    </submittedName>
</protein>
<dbReference type="GO" id="GO:0003677">
    <property type="term" value="F:DNA binding"/>
    <property type="evidence" value="ECO:0007669"/>
    <property type="project" value="UniProtKB-KW"/>
</dbReference>
<sequence>MSIIERSLFNTSEMVRSDALHDILGSLSRMSVACLDVAGGGLTVTSCATGAPTARAAAPAGEPGRLVEVAQIAGDPGALMGLAVDPAGGPAARWVILRCRFDSGIEDHVALHTDAAATAAAELLRTVWSGLRRMIVAQVGGALSDLSDDAMLWMISRRVNAAVLVLDAAGHVLKANTAARELLAEGTLLRAGPQGICAAREPETRALRAALAETAGASDPAKTEFVLILRGAGKTAHVPLSLSLYAPDGATAPLVLAMLPMPPEQKRIELLARRMGLTPTEARVAALMRAGHSNRTAAEIAGLKVETFNTYAKRVLSKMNVSCRAEMAQLLTWQASMERSL</sequence>
<dbReference type="InterPro" id="IPR016032">
    <property type="entry name" value="Sig_transdc_resp-reg_C-effctor"/>
</dbReference>
<evidence type="ECO:0000259" key="1">
    <source>
        <dbReference type="SMART" id="SM00421"/>
    </source>
</evidence>
<dbReference type="RefSeq" id="WP_092696098.1">
    <property type="nucleotide sequence ID" value="NZ_FOGU01000015.1"/>
</dbReference>
<dbReference type="Gene3D" id="1.10.10.10">
    <property type="entry name" value="Winged helix-like DNA-binding domain superfamily/Winged helix DNA-binding domain"/>
    <property type="match status" value="1"/>
</dbReference>
<evidence type="ECO:0000313" key="2">
    <source>
        <dbReference type="EMBL" id="SES39046.1"/>
    </source>
</evidence>
<keyword evidence="2" id="KW-0238">DNA-binding</keyword>
<dbReference type="EMBL" id="FOGU01000015">
    <property type="protein sequence ID" value="SES39046.1"/>
    <property type="molecule type" value="Genomic_DNA"/>
</dbReference>
<feature type="domain" description="HTH luxR-type" evidence="1">
    <location>
        <begin position="274"/>
        <end position="331"/>
    </location>
</feature>
<dbReference type="InterPro" id="IPR036388">
    <property type="entry name" value="WH-like_DNA-bd_sf"/>
</dbReference>
<accession>A0A1H9WYQ7</accession>
<gene>
    <name evidence="2" type="ORF">SAMN04490244_1155</name>
</gene>
<dbReference type="InterPro" id="IPR000792">
    <property type="entry name" value="Tscrpt_reg_LuxR_C"/>
</dbReference>
<evidence type="ECO:0000313" key="3">
    <source>
        <dbReference type="Proteomes" id="UP000198885"/>
    </source>
</evidence>
<dbReference type="Proteomes" id="UP000198885">
    <property type="component" value="Unassembled WGS sequence"/>
</dbReference>
<organism evidence="2 3">
    <name type="scientific">Tranquillimonas rosea</name>
    <dbReference type="NCBI Taxonomy" id="641238"/>
    <lineage>
        <taxon>Bacteria</taxon>
        <taxon>Pseudomonadati</taxon>
        <taxon>Pseudomonadota</taxon>
        <taxon>Alphaproteobacteria</taxon>
        <taxon>Rhodobacterales</taxon>
        <taxon>Roseobacteraceae</taxon>
        <taxon>Tranquillimonas</taxon>
    </lineage>
</organism>
<dbReference type="Pfam" id="PF00196">
    <property type="entry name" value="GerE"/>
    <property type="match status" value="1"/>
</dbReference>
<reference evidence="2 3" key="1">
    <citation type="submission" date="2016-10" db="EMBL/GenBank/DDBJ databases">
        <authorList>
            <person name="de Groot N.N."/>
        </authorList>
    </citation>
    <scope>NUCLEOTIDE SEQUENCE [LARGE SCALE GENOMIC DNA]</scope>
    <source>
        <strain evidence="2 3">DSM 23042</strain>
    </source>
</reference>